<evidence type="ECO:0000313" key="1">
    <source>
        <dbReference type="EMBL" id="CAB5495555.1"/>
    </source>
</evidence>
<dbReference type="EMBL" id="CAESAQ020000021">
    <property type="protein sequence ID" value="CAB5495555.1"/>
    <property type="molecule type" value="Genomic_DNA"/>
</dbReference>
<gene>
    <name evidence="1" type="ORF">THERMOS_311</name>
</gene>
<organism evidence="1 2">
    <name type="scientific">Bathymodiolus thermophilus thioautotrophic gill symbiont</name>
    <dbReference type="NCBI Taxonomy" id="2360"/>
    <lineage>
        <taxon>Bacteria</taxon>
        <taxon>Pseudomonadati</taxon>
        <taxon>Pseudomonadota</taxon>
        <taxon>Gammaproteobacteria</taxon>
        <taxon>sulfur-oxidizing symbionts</taxon>
    </lineage>
</organism>
<dbReference type="Proteomes" id="UP000643672">
    <property type="component" value="Unassembled WGS sequence"/>
</dbReference>
<protein>
    <submittedName>
        <fullName evidence="1">Uncharacterized protein</fullName>
    </submittedName>
</protein>
<dbReference type="AlphaFoldDB" id="A0A8H9CEV7"/>
<comment type="caution">
    <text evidence="1">The sequence shown here is derived from an EMBL/GenBank/DDBJ whole genome shotgun (WGS) entry which is preliminary data.</text>
</comment>
<evidence type="ECO:0000313" key="2">
    <source>
        <dbReference type="Proteomes" id="UP000643672"/>
    </source>
</evidence>
<name>A0A8H9CEV7_9GAMM</name>
<proteinExistence type="predicted"/>
<accession>A0A8H9CEV7</accession>
<sequence>MDNRKKSIFFNNQKGYCLELLKKIQLSKICPFIHHLYHLKELTVI</sequence>
<keyword evidence="2" id="KW-1185">Reference proteome</keyword>
<reference evidence="1 2" key="1">
    <citation type="submission" date="2020-05" db="EMBL/GenBank/DDBJ databases">
        <authorList>
            <person name="Petersen J."/>
            <person name="Sayavedra L."/>
        </authorList>
    </citation>
    <scope>NUCLEOTIDE SEQUENCE [LARGE SCALE GENOMIC DNA]</scope>
    <source>
        <strain evidence="1">B thermophilus SOXS</strain>
    </source>
</reference>